<proteinExistence type="inferred from homology"/>
<evidence type="ECO:0000256" key="2">
    <source>
        <dbReference type="ARBA" id="ARBA00005272"/>
    </source>
</evidence>
<comment type="caution">
    <text evidence="7">The sequence shown here is derived from an EMBL/GenBank/DDBJ whole genome shotgun (WGS) entry which is preliminary data.</text>
</comment>
<protein>
    <submittedName>
        <fullName evidence="7">NADH dehydrogenase</fullName>
        <ecNumber evidence="7">1.6.99.3</ecNumber>
    </submittedName>
</protein>
<evidence type="ECO:0000256" key="5">
    <source>
        <dbReference type="ARBA" id="ARBA00023002"/>
    </source>
</evidence>
<gene>
    <name evidence="7" type="ORF">NBRC111894_3279</name>
</gene>
<evidence type="ECO:0000256" key="3">
    <source>
        <dbReference type="ARBA" id="ARBA00022630"/>
    </source>
</evidence>
<dbReference type="Proteomes" id="UP000319716">
    <property type="component" value="Unassembled WGS sequence"/>
</dbReference>
<dbReference type="GO" id="GO:0019646">
    <property type="term" value="P:aerobic electron transport chain"/>
    <property type="evidence" value="ECO:0007669"/>
    <property type="project" value="TreeGrafter"/>
</dbReference>
<dbReference type="InterPro" id="IPR023753">
    <property type="entry name" value="FAD/NAD-binding_dom"/>
</dbReference>
<keyword evidence="3" id="KW-0285">Flavoprotein</keyword>
<comment type="cofactor">
    <cofactor evidence="1">
        <name>FAD</name>
        <dbReference type="ChEBI" id="CHEBI:57692"/>
    </cofactor>
</comment>
<dbReference type="AlphaFoldDB" id="A0A4Y1ZF81"/>
<dbReference type="EC" id="1.6.99.3" evidence="7"/>
<dbReference type="PANTHER" id="PTHR42913">
    <property type="entry name" value="APOPTOSIS-INDUCING FACTOR 1"/>
    <property type="match status" value="1"/>
</dbReference>
<dbReference type="PRINTS" id="PR00368">
    <property type="entry name" value="FADPNR"/>
</dbReference>
<evidence type="ECO:0000313" key="8">
    <source>
        <dbReference type="Proteomes" id="UP000319716"/>
    </source>
</evidence>
<dbReference type="SUPFAM" id="SSF51905">
    <property type="entry name" value="FAD/NAD(P)-binding domain"/>
    <property type="match status" value="2"/>
</dbReference>
<dbReference type="RefSeq" id="WP_262393085.1">
    <property type="nucleotide sequence ID" value="NZ_BEXB01000031.1"/>
</dbReference>
<comment type="similarity">
    <text evidence="2">Belongs to the NADH dehydrogenase family.</text>
</comment>
<dbReference type="GO" id="GO:0003955">
    <property type="term" value="F:NAD(P)H dehydrogenase (quinone) activity"/>
    <property type="evidence" value="ECO:0007669"/>
    <property type="project" value="TreeGrafter"/>
</dbReference>
<dbReference type="Gene3D" id="3.50.50.100">
    <property type="match status" value="1"/>
</dbReference>
<dbReference type="EMBL" id="BEXB01000031">
    <property type="protein sequence ID" value="GAY77725.1"/>
    <property type="molecule type" value="Genomic_DNA"/>
</dbReference>
<dbReference type="InterPro" id="IPR051169">
    <property type="entry name" value="NADH-Q_oxidoreductase"/>
</dbReference>
<sequence length="405" mass="44920">MSKPKIVILGAGYGGMMTAVRLEKELKAEDADITLVNKHNYHYQTTWLHEAAAGTIHHDRTRMLIKNVINTKRVKFVQDTVGSIDRENKKVALKNGEIEYDYLIVALGFESNTFGIKGLAENAFAIRSVNTARKIREHIEYKFASYNNDPDAKDSDLTIVVGGAGLSGIEFLGELVDRIPDLCKEYDIDPNKVKIVDVEGMPFVLPPFDRELAKYAQNYLESKGVTFKLSTFIKEATPEGVKVQKKDSEELEEIQAGTVVWTGGVKANHIPADSGFETNRGKIQVTEDLRYPEDDHIFAVGDVAWSSPKDAERPYPPTAQIAIQEAENLAKNIKHILHGEKTEAFVYKPKGTVASLGEKQAIGVVFDHKLTGKPAAAMKKVIDDRYLLMLGGVPLVLKKGKLNLL</sequence>
<keyword evidence="5 7" id="KW-0560">Oxidoreductase</keyword>
<evidence type="ECO:0000259" key="6">
    <source>
        <dbReference type="Pfam" id="PF07992"/>
    </source>
</evidence>
<evidence type="ECO:0000256" key="1">
    <source>
        <dbReference type="ARBA" id="ARBA00001974"/>
    </source>
</evidence>
<name>A0A4Y1ZF81_9BACL</name>
<dbReference type="InterPro" id="IPR036188">
    <property type="entry name" value="FAD/NAD-bd_sf"/>
</dbReference>
<reference evidence="7 8" key="1">
    <citation type="submission" date="2017-11" db="EMBL/GenBank/DDBJ databases">
        <title>Draft Genome Sequence of Sporolactobacillus inulinus NBRC 111894 Isolated from Koso, a Japanese Sugar-Vegetable Fermented Beverage.</title>
        <authorList>
            <person name="Chiou T.Y."/>
            <person name="Oshima K."/>
            <person name="Suda W."/>
            <person name="Hattori M."/>
            <person name="Takahashi T."/>
        </authorList>
    </citation>
    <scope>NUCLEOTIDE SEQUENCE [LARGE SCALE GENOMIC DNA]</scope>
    <source>
        <strain evidence="7 8">NBRC111894</strain>
    </source>
</reference>
<organism evidence="7 8">
    <name type="scientific">Sporolactobacillus inulinus</name>
    <dbReference type="NCBI Taxonomy" id="2078"/>
    <lineage>
        <taxon>Bacteria</taxon>
        <taxon>Bacillati</taxon>
        <taxon>Bacillota</taxon>
        <taxon>Bacilli</taxon>
        <taxon>Bacillales</taxon>
        <taxon>Sporolactobacillaceae</taxon>
        <taxon>Sporolactobacillus</taxon>
    </lineage>
</organism>
<feature type="domain" description="FAD/NAD(P)-binding" evidence="6">
    <location>
        <begin position="5"/>
        <end position="326"/>
    </location>
</feature>
<evidence type="ECO:0000313" key="7">
    <source>
        <dbReference type="EMBL" id="GAY77725.1"/>
    </source>
</evidence>
<dbReference type="Pfam" id="PF07992">
    <property type="entry name" value="Pyr_redox_2"/>
    <property type="match status" value="1"/>
</dbReference>
<keyword evidence="4" id="KW-0274">FAD</keyword>
<evidence type="ECO:0000256" key="4">
    <source>
        <dbReference type="ARBA" id="ARBA00022827"/>
    </source>
</evidence>
<dbReference type="PANTHER" id="PTHR42913:SF3">
    <property type="entry name" value="64 KDA MITOCHONDRIAL NADH DEHYDROGENASE (EUROFUNG)"/>
    <property type="match status" value="1"/>
</dbReference>
<accession>A0A4Y1ZF81</accession>